<organism evidence="1 2">
    <name type="scientific">Plasmodium inui San Antonio 1</name>
    <dbReference type="NCBI Taxonomy" id="1237626"/>
    <lineage>
        <taxon>Eukaryota</taxon>
        <taxon>Sar</taxon>
        <taxon>Alveolata</taxon>
        <taxon>Apicomplexa</taxon>
        <taxon>Aconoidasida</taxon>
        <taxon>Haemosporida</taxon>
        <taxon>Plasmodiidae</taxon>
        <taxon>Plasmodium</taxon>
        <taxon>Plasmodium (Plasmodium)</taxon>
    </lineage>
</organism>
<evidence type="ECO:0000313" key="1">
    <source>
        <dbReference type="EMBL" id="EUD64494.1"/>
    </source>
</evidence>
<sequence length="391" mass="43639">MGSFSGYMQYIQGELGKSWCKGAEKDADATVCGLSSSGEPQGIHDYGNRWIGILGKDAVMLKNIAQAAKIICNSVDTWAANLQVDEGAGRWGQSRCKSEELGIQGRTAPKSSCDWRAKQALWYLNQGLTELRPDKPEQRSLMVCMDIVSIILGIFGNARKGKDEYEYKQKNLCQAVYEAFSEWGGEEVATSLMDFWFPANTGGIILGRKSMPQETGHGGTWRNALYIRPRGITSIQCSLRQPGPPRTYSTSCYWTKDSSGCENYNDEQWTAAEEWKLASKVVSENELSELIQRHEDQSSRLPPSSSSSGWRLLVQAIGAEEYFIQVVAGTVGGLESDMSSNKKEFQRVLPRFMISGKNQPQRCKNTAPLLSHAWEGLNHKLAPDQKRKQRR</sequence>
<accession>W7A5Y0</accession>
<reference evidence="1 2" key="1">
    <citation type="submission" date="2013-02" db="EMBL/GenBank/DDBJ databases">
        <title>The Genome Sequence of Plasmodium inui San Antonio 1.</title>
        <authorList>
            <consortium name="The Broad Institute Genome Sequencing Platform"/>
            <consortium name="The Broad Institute Genome Sequencing Center for Infectious Disease"/>
            <person name="Neafsey D."/>
            <person name="Cheeseman I."/>
            <person name="Volkman S."/>
            <person name="Adams J."/>
            <person name="Walker B."/>
            <person name="Young S.K."/>
            <person name="Zeng Q."/>
            <person name="Gargeya S."/>
            <person name="Fitzgerald M."/>
            <person name="Haas B."/>
            <person name="Abouelleil A."/>
            <person name="Alvarado L."/>
            <person name="Arachchi H.M."/>
            <person name="Berlin A.M."/>
            <person name="Chapman S.B."/>
            <person name="Dewar J."/>
            <person name="Goldberg J."/>
            <person name="Griggs A."/>
            <person name="Gujja S."/>
            <person name="Hansen M."/>
            <person name="Howarth C."/>
            <person name="Imamovic A."/>
            <person name="Larimer J."/>
            <person name="McCowan C."/>
            <person name="Murphy C."/>
            <person name="Neiman D."/>
            <person name="Pearson M."/>
            <person name="Priest M."/>
            <person name="Roberts A."/>
            <person name="Saif S."/>
            <person name="Shea T."/>
            <person name="Sisk P."/>
            <person name="Sykes S."/>
            <person name="Wortman J."/>
            <person name="Nusbaum C."/>
            <person name="Birren B."/>
        </authorList>
    </citation>
    <scope>NUCLEOTIDE SEQUENCE [LARGE SCALE GENOMIC DNA]</scope>
    <source>
        <strain evidence="1 2">San Antonio 1</strain>
    </source>
</reference>
<dbReference type="GeneID" id="20040408"/>
<protein>
    <submittedName>
        <fullName evidence="1">Uncharacterized protein</fullName>
    </submittedName>
</protein>
<evidence type="ECO:0000313" key="2">
    <source>
        <dbReference type="Proteomes" id="UP000030640"/>
    </source>
</evidence>
<keyword evidence="2" id="KW-1185">Reference proteome</keyword>
<dbReference type="VEuPathDB" id="PlasmoDB:C922_05134"/>
<dbReference type="Proteomes" id="UP000030640">
    <property type="component" value="Unassembled WGS sequence"/>
</dbReference>
<proteinExistence type="predicted"/>
<dbReference type="RefSeq" id="XP_008818928.1">
    <property type="nucleotide sequence ID" value="XM_008820706.1"/>
</dbReference>
<dbReference type="EMBL" id="KI965498">
    <property type="protein sequence ID" value="EUD64494.1"/>
    <property type="molecule type" value="Genomic_DNA"/>
</dbReference>
<dbReference type="AlphaFoldDB" id="W7A5Y0"/>
<name>W7A5Y0_9APIC</name>
<gene>
    <name evidence="1" type="ORF">C922_05134</name>
</gene>